<dbReference type="GO" id="GO:0042242">
    <property type="term" value="F:cobyrinic acid a,c-diamide synthase activity"/>
    <property type="evidence" value="ECO:0007669"/>
    <property type="project" value="UniProtKB-UniRule"/>
</dbReference>
<dbReference type="Proteomes" id="UP000095658">
    <property type="component" value="Unassembled WGS sequence"/>
</dbReference>
<dbReference type="PROSITE" id="PS51274">
    <property type="entry name" value="GATASE_COBBQ"/>
    <property type="match status" value="1"/>
</dbReference>
<dbReference type="InterPro" id="IPR011698">
    <property type="entry name" value="GATase_3"/>
</dbReference>
<comment type="domain">
    <text evidence="7">Comprises of two domains. The C-terminal domain contains the binding site for glutamine and catalyzes the hydrolysis of this substrate to glutamate and ammonia. The N-terminal domain is anticipated to bind ATP and cobyrinate and catalyzes the ultimate synthesis of the diamide product. The ammonia produced via the glutaminase domain is probably translocated to the adjacent domain via a molecular tunnel, where it reacts with an activated intermediate.</text>
</comment>
<gene>
    <name evidence="7" type="primary">cbiA</name>
    <name evidence="10" type="ORF">BA724_12000</name>
</gene>
<dbReference type="SUPFAM" id="SSF52317">
    <property type="entry name" value="Class I glutamine amidotransferase-like"/>
    <property type="match status" value="1"/>
</dbReference>
<dbReference type="NCBIfam" id="TIGR00379">
    <property type="entry name" value="cobB"/>
    <property type="match status" value="1"/>
</dbReference>
<comment type="miscellaneous">
    <text evidence="7">The a and c carboxylates of cobyrinate are activated for nucleophilic attack via formation of a phosphorylated intermediate by ATP. CbiA catalyzes first the amidation of the c-carboxylate, and then that of the a-carboxylate.</text>
</comment>
<comment type="cofactor">
    <cofactor evidence="1 7">
        <name>Mg(2+)</name>
        <dbReference type="ChEBI" id="CHEBI:18420"/>
    </cofactor>
</comment>
<name>A0A1E7DL52_9BACI</name>
<keyword evidence="4 7" id="KW-0067">ATP-binding</keyword>
<dbReference type="InterPro" id="IPR002586">
    <property type="entry name" value="CobQ/CobB/MinD/ParA_Nub-bd_dom"/>
</dbReference>
<keyword evidence="2 7" id="KW-0436">Ligase</keyword>
<dbReference type="RefSeq" id="WP_069939590.1">
    <property type="nucleotide sequence ID" value="NZ_MAMP01000024.1"/>
</dbReference>
<dbReference type="InterPro" id="IPR027417">
    <property type="entry name" value="P-loop_NTPase"/>
</dbReference>
<evidence type="ECO:0000256" key="6">
    <source>
        <dbReference type="ARBA" id="ARBA00022962"/>
    </source>
</evidence>
<evidence type="ECO:0000259" key="9">
    <source>
        <dbReference type="Pfam" id="PF07685"/>
    </source>
</evidence>
<comment type="catalytic activity">
    <reaction evidence="7">
        <text>cob(II)yrinate + 2 L-glutamine + 2 ATP + 2 H2O = cob(II)yrinate a,c diamide + 2 L-glutamate + 2 ADP + 2 phosphate + 2 H(+)</text>
        <dbReference type="Rhea" id="RHEA:26289"/>
        <dbReference type="ChEBI" id="CHEBI:15377"/>
        <dbReference type="ChEBI" id="CHEBI:15378"/>
        <dbReference type="ChEBI" id="CHEBI:29985"/>
        <dbReference type="ChEBI" id="CHEBI:30616"/>
        <dbReference type="ChEBI" id="CHEBI:43474"/>
        <dbReference type="ChEBI" id="CHEBI:58359"/>
        <dbReference type="ChEBI" id="CHEBI:58537"/>
        <dbReference type="ChEBI" id="CHEBI:58894"/>
        <dbReference type="ChEBI" id="CHEBI:456216"/>
        <dbReference type="EC" id="6.3.5.11"/>
    </reaction>
</comment>
<dbReference type="EC" id="6.3.5.11" evidence="7"/>
<evidence type="ECO:0000256" key="5">
    <source>
        <dbReference type="ARBA" id="ARBA00022842"/>
    </source>
</evidence>
<dbReference type="SUPFAM" id="SSF52540">
    <property type="entry name" value="P-loop containing nucleoside triphosphate hydrolases"/>
    <property type="match status" value="1"/>
</dbReference>
<dbReference type="GO" id="GO:0005524">
    <property type="term" value="F:ATP binding"/>
    <property type="evidence" value="ECO:0007669"/>
    <property type="project" value="UniProtKB-UniRule"/>
</dbReference>
<comment type="function">
    <text evidence="7">Catalyzes the ATP-dependent amidation of the two carboxylate groups at positions a and c of cobyrinate, using either L-glutamine or ammonia as the nitrogen source.</text>
</comment>
<evidence type="ECO:0000259" key="8">
    <source>
        <dbReference type="Pfam" id="PF01656"/>
    </source>
</evidence>
<evidence type="ECO:0000256" key="3">
    <source>
        <dbReference type="ARBA" id="ARBA00022741"/>
    </source>
</evidence>
<feature type="active site" description="Nucleophile" evidence="7">
    <location>
        <position position="330"/>
    </location>
</feature>
<keyword evidence="5 7" id="KW-0460">Magnesium</keyword>
<dbReference type="InterPro" id="IPR029062">
    <property type="entry name" value="Class_I_gatase-like"/>
</dbReference>
<reference evidence="10 11" key="1">
    <citation type="submission" date="2016-06" db="EMBL/GenBank/DDBJ databases">
        <title>Domibacillus iocasae genome sequencing.</title>
        <authorList>
            <person name="Verma A."/>
            <person name="Pal Y."/>
            <person name="Ojha A.K."/>
            <person name="Krishnamurthi S."/>
        </authorList>
    </citation>
    <scope>NUCLEOTIDE SEQUENCE [LARGE SCALE GENOMIC DNA]</scope>
    <source>
        <strain evidence="10 11">DSM 29979</strain>
    </source>
</reference>
<dbReference type="CDD" id="cd05388">
    <property type="entry name" value="CobB_N"/>
    <property type="match status" value="1"/>
</dbReference>
<keyword evidence="11" id="KW-1185">Reference proteome</keyword>
<keyword evidence="3 7" id="KW-0547">Nucleotide-binding</keyword>
<dbReference type="HAMAP" id="MF_00027">
    <property type="entry name" value="CobB_CbiA"/>
    <property type="match status" value="1"/>
</dbReference>
<proteinExistence type="inferred from homology"/>
<comment type="pathway">
    <text evidence="7">Cofactor biosynthesis; adenosylcobalamin biosynthesis; cob(II)yrinate a,c-diamide from sirohydrochlorin (anaerobic route): step 10/10.</text>
</comment>
<dbReference type="PANTHER" id="PTHR43873">
    <property type="entry name" value="COBYRINATE A,C-DIAMIDE SYNTHASE"/>
    <property type="match status" value="1"/>
</dbReference>
<sequence length="457" mass="49122">MSQRLVIAGTGSGAGKTTVTLALLGALIRRGLSVQPFKCGPDYIDPTYHTAICKRQSRNLDSWMGDEETMKSIFLRASKAADISIIEGVMGMFDGKDPLKNDGSTAHISCLLDAPVLLVIDASGTARSAAAVVKGFQAMAPGQIVAVIANKTGSEGHFQLIEQAVMQECGIPVVGHLLKMPGVNVPERHLGLVPAVERGDLNSFFDALAEAAEKTIDLEQIIQLSAAQKLPAPQQTIFDKKEGISVTVAVAKDAAFHFYYEENLEMLQAQGADLHFFSPLAGDPVPSGADALYIGGGFPEEFAPVLAAQCETRKSVRNAIESGMPTLAECGGFMYLTNELVTVDSHTYPMCGVVEGRTKMKSTRAALGYRELTSTKHAWLPEGTMVKGHEFHYSVFEHTEETLTAFQSKSRFGNKSDGCTVFNTIAGYAHLYFPSNPAVPAALVKAARIYQQKKVTT</sequence>
<evidence type="ECO:0000256" key="1">
    <source>
        <dbReference type="ARBA" id="ARBA00001946"/>
    </source>
</evidence>
<dbReference type="Pfam" id="PF07685">
    <property type="entry name" value="GATase_3"/>
    <property type="match status" value="1"/>
</dbReference>
<feature type="domain" description="CobB/CobQ-like glutamine amidotransferase" evidence="9">
    <location>
        <begin position="247"/>
        <end position="436"/>
    </location>
</feature>
<accession>A0A1E7DL52</accession>
<feature type="site" description="Increases nucleophilicity of active site Cys" evidence="7">
    <location>
        <position position="430"/>
    </location>
</feature>
<dbReference type="PANTHER" id="PTHR43873:SF1">
    <property type="entry name" value="COBYRINATE A,C-DIAMIDE SYNTHASE"/>
    <property type="match status" value="1"/>
</dbReference>
<feature type="domain" description="CobQ/CobB/MinD/ParA nucleotide binding" evidence="8">
    <location>
        <begin position="5"/>
        <end position="189"/>
    </location>
</feature>
<dbReference type="Pfam" id="PF01656">
    <property type="entry name" value="CbiA"/>
    <property type="match status" value="1"/>
</dbReference>
<evidence type="ECO:0000313" key="10">
    <source>
        <dbReference type="EMBL" id="OES43812.1"/>
    </source>
</evidence>
<dbReference type="STRING" id="1714016.BA724_12000"/>
<evidence type="ECO:0000256" key="7">
    <source>
        <dbReference type="HAMAP-Rule" id="MF_00027"/>
    </source>
</evidence>
<dbReference type="AlphaFoldDB" id="A0A1E7DL52"/>
<comment type="similarity">
    <text evidence="7">Belongs to the CobB/CbiA family.</text>
</comment>
<organism evidence="10 11">
    <name type="scientific">Domibacillus iocasae</name>
    <dbReference type="NCBI Taxonomy" id="1714016"/>
    <lineage>
        <taxon>Bacteria</taxon>
        <taxon>Bacillati</taxon>
        <taxon>Bacillota</taxon>
        <taxon>Bacilli</taxon>
        <taxon>Bacillales</taxon>
        <taxon>Bacillaceae</taxon>
        <taxon>Domibacillus</taxon>
    </lineage>
</organism>
<keyword evidence="6 7" id="KW-0315">Glutamine amidotransferase</keyword>
<dbReference type="UniPathway" id="UPA00148">
    <property type="reaction ID" value="UER00231"/>
</dbReference>
<evidence type="ECO:0000256" key="4">
    <source>
        <dbReference type="ARBA" id="ARBA00022840"/>
    </source>
</evidence>
<evidence type="ECO:0000256" key="2">
    <source>
        <dbReference type="ARBA" id="ARBA00022598"/>
    </source>
</evidence>
<keyword evidence="7" id="KW-0169">Cobalamin biosynthesis</keyword>
<dbReference type="Gene3D" id="3.40.50.880">
    <property type="match status" value="1"/>
</dbReference>
<evidence type="ECO:0000313" key="11">
    <source>
        <dbReference type="Proteomes" id="UP000095658"/>
    </source>
</evidence>
<protein>
    <recommendedName>
        <fullName evidence="7">Cobyrinate a,c-diamide synthase</fullName>
        <ecNumber evidence="7">6.3.5.11</ecNumber>
    </recommendedName>
    <alternativeName>
        <fullName evidence="7">Cobyrinic acid a,c-diamide synthetase</fullName>
    </alternativeName>
</protein>
<dbReference type="CDD" id="cd03130">
    <property type="entry name" value="GATase1_CobB"/>
    <property type="match status" value="1"/>
</dbReference>
<comment type="caution">
    <text evidence="10">The sequence shown here is derived from an EMBL/GenBank/DDBJ whole genome shotgun (WGS) entry which is preliminary data.</text>
</comment>
<dbReference type="GO" id="GO:0009236">
    <property type="term" value="P:cobalamin biosynthetic process"/>
    <property type="evidence" value="ECO:0007669"/>
    <property type="project" value="UniProtKB-UniRule"/>
</dbReference>
<dbReference type="NCBIfam" id="NF002204">
    <property type="entry name" value="PRK01077.1"/>
    <property type="match status" value="1"/>
</dbReference>
<dbReference type="EMBL" id="MAMP01000024">
    <property type="protein sequence ID" value="OES43812.1"/>
    <property type="molecule type" value="Genomic_DNA"/>
</dbReference>
<dbReference type="Gene3D" id="3.40.50.300">
    <property type="entry name" value="P-loop containing nucleotide triphosphate hydrolases"/>
    <property type="match status" value="2"/>
</dbReference>
<dbReference type="InterPro" id="IPR004484">
    <property type="entry name" value="CbiA/CobB_synth"/>
</dbReference>